<proteinExistence type="predicted"/>
<dbReference type="InterPro" id="IPR052911">
    <property type="entry name" value="Corrinoid_activation_enz"/>
</dbReference>
<protein>
    <submittedName>
        <fullName evidence="3">4Fe-4S ferredoxin</fullName>
    </submittedName>
</protein>
<dbReference type="Pfam" id="PF12837">
    <property type="entry name" value="Fer4_6"/>
    <property type="match status" value="1"/>
</dbReference>
<dbReference type="Proteomes" id="UP000598633">
    <property type="component" value="Unassembled WGS sequence"/>
</dbReference>
<comment type="caution">
    <text evidence="3">The sequence shown here is derived from an EMBL/GenBank/DDBJ whole genome shotgun (WGS) entry which is preliminary data.</text>
</comment>
<dbReference type="SUPFAM" id="SSF54862">
    <property type="entry name" value="4Fe-4S ferredoxins"/>
    <property type="match status" value="1"/>
</dbReference>
<dbReference type="PROSITE" id="PS51379">
    <property type="entry name" value="4FE4S_FER_2"/>
    <property type="match status" value="2"/>
</dbReference>
<evidence type="ECO:0000256" key="1">
    <source>
        <dbReference type="SAM" id="MobiDB-lite"/>
    </source>
</evidence>
<dbReference type="EMBL" id="JACXWA010000121">
    <property type="protein sequence ID" value="MBD3871201.1"/>
    <property type="molecule type" value="Genomic_DNA"/>
</dbReference>
<dbReference type="AlphaFoldDB" id="A0A8J6YCG4"/>
<evidence type="ECO:0000259" key="2">
    <source>
        <dbReference type="PROSITE" id="PS51379"/>
    </source>
</evidence>
<dbReference type="InterPro" id="IPR017896">
    <property type="entry name" value="4Fe4S_Fe-S-bd"/>
</dbReference>
<organism evidence="3 4">
    <name type="scientific">Candidatus Sulfomarinibacter kjeldsenii</name>
    <dbReference type="NCBI Taxonomy" id="2885994"/>
    <lineage>
        <taxon>Bacteria</taxon>
        <taxon>Pseudomonadati</taxon>
        <taxon>Acidobacteriota</taxon>
        <taxon>Thermoanaerobaculia</taxon>
        <taxon>Thermoanaerobaculales</taxon>
        <taxon>Candidatus Sulfomarinibacteraceae</taxon>
        <taxon>Candidatus Sulfomarinibacter</taxon>
    </lineage>
</organism>
<feature type="region of interest" description="Disordered" evidence="1">
    <location>
        <begin position="104"/>
        <end position="132"/>
    </location>
</feature>
<sequence>MAVREVIEIDEKLCDGCGDCVTACAEGAIAIIDGKARLISDVYCDGLGACLGHCPQGALKVIHREAEEFDEQAVEDRLVQLRGESGPAPAPPQLSVVGSQPMMGGGGCPGSRAQMHQTRAPDPSAAGQGPSSQLRHWPVQLHLVPPTAPFFQNQDVLLAADCVAFAVGDFHQRFLAGSSLAIACPKLDSNQEVYLQKLVSMIDEAEIRSLKVMVMEVPCCGGLVRLVEEALRRAKRDLPVECLVVGTQGHILGEYQIAG</sequence>
<accession>A0A8J6YCG4</accession>
<feature type="domain" description="4Fe-4S ferredoxin-type" evidence="2">
    <location>
        <begin position="5"/>
        <end position="34"/>
    </location>
</feature>
<name>A0A8J6YCG4_9BACT</name>
<reference evidence="3 4" key="1">
    <citation type="submission" date="2020-08" db="EMBL/GenBank/DDBJ databases">
        <title>Acidobacteriota in marine sediments use diverse sulfur dissimilation pathways.</title>
        <authorList>
            <person name="Wasmund K."/>
        </authorList>
    </citation>
    <scope>NUCLEOTIDE SEQUENCE [LARGE SCALE GENOMIC DNA]</scope>
    <source>
        <strain evidence="3">MAG AM3-A</strain>
    </source>
</reference>
<gene>
    <name evidence="3" type="ORF">IFJ97_07580</name>
</gene>
<evidence type="ECO:0000313" key="3">
    <source>
        <dbReference type="EMBL" id="MBD3871201.1"/>
    </source>
</evidence>
<dbReference type="PANTHER" id="PTHR42895">
    <property type="entry name" value="IRON-SULFUR CLUSTER-BINDING PROTEIN-RELATED"/>
    <property type="match status" value="1"/>
</dbReference>
<dbReference type="Gene3D" id="3.30.70.20">
    <property type="match status" value="1"/>
</dbReference>
<feature type="domain" description="4Fe-4S ferredoxin-type" evidence="2">
    <location>
        <begin position="35"/>
        <end position="64"/>
    </location>
</feature>
<evidence type="ECO:0000313" key="4">
    <source>
        <dbReference type="Proteomes" id="UP000598633"/>
    </source>
</evidence>
<dbReference type="PANTHER" id="PTHR42895:SF1">
    <property type="entry name" value="IRON-SULFUR CLUSTER PROTEIN"/>
    <property type="match status" value="1"/>
</dbReference>